<accession>A0A3N2GVE4</accession>
<feature type="transmembrane region" description="Helical" evidence="1">
    <location>
        <begin position="165"/>
        <end position="185"/>
    </location>
</feature>
<protein>
    <submittedName>
        <fullName evidence="2">Uncharacterized protein DUF2029</fullName>
    </submittedName>
</protein>
<feature type="transmembrane region" description="Helical" evidence="1">
    <location>
        <begin position="391"/>
        <end position="409"/>
    </location>
</feature>
<name>A0A3N2GVE4_9PSEU</name>
<comment type="caution">
    <text evidence="2">The sequence shown here is derived from an EMBL/GenBank/DDBJ whole genome shotgun (WGS) entry which is preliminary data.</text>
</comment>
<feature type="transmembrane region" description="Helical" evidence="1">
    <location>
        <begin position="87"/>
        <end position="105"/>
    </location>
</feature>
<keyword evidence="1" id="KW-1133">Transmembrane helix</keyword>
<feature type="transmembrane region" description="Helical" evidence="1">
    <location>
        <begin position="191"/>
        <end position="212"/>
    </location>
</feature>
<evidence type="ECO:0000256" key="1">
    <source>
        <dbReference type="SAM" id="Phobius"/>
    </source>
</evidence>
<gene>
    <name evidence="2" type="ORF">EDD35_2864</name>
</gene>
<feature type="transmembrane region" description="Helical" evidence="1">
    <location>
        <begin position="317"/>
        <end position="333"/>
    </location>
</feature>
<evidence type="ECO:0000313" key="2">
    <source>
        <dbReference type="EMBL" id="ROS40527.1"/>
    </source>
</evidence>
<feature type="transmembrane region" description="Helical" evidence="1">
    <location>
        <begin position="141"/>
        <end position="158"/>
    </location>
</feature>
<organism evidence="2 3">
    <name type="scientific">Amycolatopsis thermoflava</name>
    <dbReference type="NCBI Taxonomy" id="84480"/>
    <lineage>
        <taxon>Bacteria</taxon>
        <taxon>Bacillati</taxon>
        <taxon>Actinomycetota</taxon>
        <taxon>Actinomycetes</taxon>
        <taxon>Pseudonocardiales</taxon>
        <taxon>Pseudonocardiaceae</taxon>
        <taxon>Amycolatopsis</taxon>
        <taxon>Amycolatopsis methanolica group</taxon>
    </lineage>
</organism>
<keyword evidence="1" id="KW-0812">Transmembrane</keyword>
<evidence type="ECO:0000313" key="3">
    <source>
        <dbReference type="Proteomes" id="UP000274843"/>
    </source>
</evidence>
<keyword evidence="3" id="KW-1185">Reference proteome</keyword>
<dbReference type="Proteomes" id="UP000274843">
    <property type="component" value="Unassembled WGS sequence"/>
</dbReference>
<dbReference type="EMBL" id="RKHY01000001">
    <property type="protein sequence ID" value="ROS40527.1"/>
    <property type="molecule type" value="Genomic_DNA"/>
</dbReference>
<feature type="transmembrane region" description="Helical" evidence="1">
    <location>
        <begin position="364"/>
        <end position="385"/>
    </location>
</feature>
<proteinExistence type="predicted"/>
<keyword evidence="1" id="KW-0472">Membrane</keyword>
<feature type="transmembrane region" description="Helical" evidence="1">
    <location>
        <begin position="339"/>
        <end position="357"/>
    </location>
</feature>
<dbReference type="AlphaFoldDB" id="A0A3N2GVE4"/>
<feature type="transmembrane region" description="Helical" evidence="1">
    <location>
        <begin position="20"/>
        <end position="41"/>
    </location>
</feature>
<sequence length="417" mass="44144">MAVAVRLGKSAGKTTARRWIVVVLWAFVAAAIAVRLSVMFAQPIRPGESFRGAEGYFLDFRDTVWTPGRGLLSGGNPYDPDTYLATYPWALPMSLYTPAWLTLAVPLAPLPYLFSVALFQVLSIGVAVVMLRILAKWSMPHLADFAVPLGLLWCNIWYPGRGAISVQLGSLLGVLGAVLILRSLATAKPGAGWGVALVLIKVQFGVFALAAAVGGRLRSAWRGVLWLAVASVPVVVACTIAAGGPAGFVRSVLRDLAVLSSDVAPTGLSNPVQRRFDLLGQLARWGLTEPPAWLQIAVPLLAVVAVVFVVRATRRPLTVAAGITTAMLIGFYHAPYDLLVLFVPVALGIGMAVRGELTRTADRVAVGALTLVVLHLHTVSTKLIPGFDVRLADAVDLLLVAVGLAAALVSSRCRGAR</sequence>
<reference evidence="2 3" key="1">
    <citation type="submission" date="2018-11" db="EMBL/GenBank/DDBJ databases">
        <title>Sequencing the genomes of 1000 actinobacteria strains.</title>
        <authorList>
            <person name="Klenk H.-P."/>
        </authorList>
    </citation>
    <scope>NUCLEOTIDE SEQUENCE [LARGE SCALE GENOMIC DNA]</scope>
    <source>
        <strain evidence="2 3">DSM 44348</strain>
    </source>
</reference>
<feature type="transmembrane region" description="Helical" evidence="1">
    <location>
        <begin position="224"/>
        <end position="248"/>
    </location>
</feature>
<feature type="transmembrane region" description="Helical" evidence="1">
    <location>
        <begin position="292"/>
        <end position="310"/>
    </location>
</feature>
<feature type="transmembrane region" description="Helical" evidence="1">
    <location>
        <begin position="112"/>
        <end position="135"/>
    </location>
</feature>